<organism evidence="1 2">
    <name type="scientific">Robertmurraya beringensis</name>
    <dbReference type="NCBI Taxonomy" id="641660"/>
    <lineage>
        <taxon>Bacteria</taxon>
        <taxon>Bacillati</taxon>
        <taxon>Bacillota</taxon>
        <taxon>Bacilli</taxon>
        <taxon>Bacillales</taxon>
        <taxon>Bacillaceae</taxon>
        <taxon>Robertmurraya</taxon>
    </lineage>
</organism>
<comment type="caution">
    <text evidence="1">The sequence shown here is derived from an EMBL/GenBank/DDBJ whole genome shotgun (WGS) entry which is preliminary data.</text>
</comment>
<keyword evidence="2" id="KW-1185">Reference proteome</keyword>
<dbReference type="EMBL" id="JBHLUU010000109">
    <property type="protein sequence ID" value="MFC0476671.1"/>
    <property type="molecule type" value="Genomic_DNA"/>
</dbReference>
<sequence>MKTNVEKLPIAIIGTGPVGLAAAAHLISKGELTLLVQVYSNGDMLRCFPHGNITLIR</sequence>
<reference evidence="1 2" key="1">
    <citation type="submission" date="2024-09" db="EMBL/GenBank/DDBJ databases">
        <authorList>
            <person name="Sun Q."/>
            <person name="Mori K."/>
        </authorList>
    </citation>
    <scope>NUCLEOTIDE SEQUENCE [LARGE SCALE GENOMIC DNA]</scope>
    <source>
        <strain evidence="1 2">CGMCC 1.9126</strain>
    </source>
</reference>
<name>A0ABV6KXH5_9BACI</name>
<proteinExistence type="predicted"/>
<evidence type="ECO:0000313" key="1">
    <source>
        <dbReference type="EMBL" id="MFC0476671.1"/>
    </source>
</evidence>
<accession>A0ABV6KXH5</accession>
<gene>
    <name evidence="1" type="ORF">ACFFHF_15810</name>
</gene>
<dbReference type="RefSeq" id="WP_340906710.1">
    <property type="nucleotide sequence ID" value="NZ_JBHLUU010000109.1"/>
</dbReference>
<dbReference type="Proteomes" id="UP001589738">
    <property type="component" value="Unassembled WGS sequence"/>
</dbReference>
<evidence type="ECO:0000313" key="2">
    <source>
        <dbReference type="Proteomes" id="UP001589738"/>
    </source>
</evidence>
<protein>
    <submittedName>
        <fullName evidence="1">Uncharacterized protein</fullName>
    </submittedName>
</protein>